<keyword evidence="1" id="KW-0472">Membrane</keyword>
<reference evidence="2 3" key="1">
    <citation type="submission" date="2021-04" db="EMBL/GenBank/DDBJ databases">
        <authorList>
            <person name="De Guttry C."/>
            <person name="Zahm M."/>
            <person name="Klopp C."/>
            <person name="Cabau C."/>
            <person name="Louis A."/>
            <person name="Berthelot C."/>
            <person name="Parey E."/>
            <person name="Roest Crollius H."/>
            <person name="Montfort J."/>
            <person name="Robinson-Rechavi M."/>
            <person name="Bucao C."/>
            <person name="Bouchez O."/>
            <person name="Gislard M."/>
            <person name="Lluch J."/>
            <person name="Milhes M."/>
            <person name="Lampietro C."/>
            <person name="Lopez Roques C."/>
            <person name="Donnadieu C."/>
            <person name="Braasch I."/>
            <person name="Desvignes T."/>
            <person name="Postlethwait J."/>
            <person name="Bobe J."/>
            <person name="Wedekind C."/>
            <person name="Guiguen Y."/>
        </authorList>
    </citation>
    <scope>NUCLEOTIDE SEQUENCE [LARGE SCALE GENOMIC DNA]</scope>
    <source>
        <strain evidence="2">Cs_M1</strain>
        <tissue evidence="2">Blood</tissue>
    </source>
</reference>
<comment type="caution">
    <text evidence="2">The sequence shown here is derived from an EMBL/GenBank/DDBJ whole genome shotgun (WGS) entry which is preliminary data.</text>
</comment>
<keyword evidence="1" id="KW-1133">Transmembrane helix</keyword>
<proteinExistence type="predicted"/>
<name>A0AAN8L4C5_9TELE</name>
<sequence length="176" mass="20269">MGVGDHQVIIQKAFLRELCPAERALRVRLVLSSVSSHVYLYRADGVWHSSPHSRQWWFSLAVWLSWYWSGTSYWLNCVVVMVLVRDSYWLSCVVVMVLVRDSCWLSCVVVMVLVRDSYCRKPLHDVRPETGIPDFSCMGEDKVLVDVKSNQTMTGARTIPVSPYSLVSRKQNTKRI</sequence>
<evidence type="ECO:0000256" key="1">
    <source>
        <dbReference type="SAM" id="Phobius"/>
    </source>
</evidence>
<organism evidence="2 3">
    <name type="scientific">Coregonus suidteri</name>
    <dbReference type="NCBI Taxonomy" id="861788"/>
    <lineage>
        <taxon>Eukaryota</taxon>
        <taxon>Metazoa</taxon>
        <taxon>Chordata</taxon>
        <taxon>Craniata</taxon>
        <taxon>Vertebrata</taxon>
        <taxon>Euteleostomi</taxon>
        <taxon>Actinopterygii</taxon>
        <taxon>Neopterygii</taxon>
        <taxon>Teleostei</taxon>
        <taxon>Protacanthopterygii</taxon>
        <taxon>Salmoniformes</taxon>
        <taxon>Salmonidae</taxon>
        <taxon>Coregoninae</taxon>
        <taxon>Coregonus</taxon>
    </lineage>
</organism>
<feature type="transmembrane region" description="Helical" evidence="1">
    <location>
        <begin position="56"/>
        <end position="75"/>
    </location>
</feature>
<dbReference type="AlphaFoldDB" id="A0AAN8L4C5"/>
<protein>
    <submittedName>
        <fullName evidence="2">Uncharacterized protein</fullName>
    </submittedName>
</protein>
<evidence type="ECO:0000313" key="2">
    <source>
        <dbReference type="EMBL" id="KAK6301065.1"/>
    </source>
</evidence>
<gene>
    <name evidence="2" type="ORF">J4Q44_G00291630</name>
</gene>
<keyword evidence="1" id="KW-0812">Transmembrane</keyword>
<keyword evidence="3" id="KW-1185">Reference proteome</keyword>
<feature type="transmembrane region" description="Helical" evidence="1">
    <location>
        <begin position="87"/>
        <end position="114"/>
    </location>
</feature>
<accession>A0AAN8L4C5</accession>
<evidence type="ECO:0000313" key="3">
    <source>
        <dbReference type="Proteomes" id="UP001356427"/>
    </source>
</evidence>
<dbReference type="EMBL" id="JAGTTL010000027">
    <property type="protein sequence ID" value="KAK6301065.1"/>
    <property type="molecule type" value="Genomic_DNA"/>
</dbReference>
<dbReference type="Proteomes" id="UP001356427">
    <property type="component" value="Unassembled WGS sequence"/>
</dbReference>